<feature type="domain" description="HTH marR-type" evidence="4">
    <location>
        <begin position="4"/>
        <end position="140"/>
    </location>
</feature>
<evidence type="ECO:0000256" key="2">
    <source>
        <dbReference type="ARBA" id="ARBA00023125"/>
    </source>
</evidence>
<dbReference type="PROSITE" id="PS01117">
    <property type="entry name" value="HTH_MARR_1"/>
    <property type="match status" value="1"/>
</dbReference>
<evidence type="ECO:0000256" key="3">
    <source>
        <dbReference type="ARBA" id="ARBA00023163"/>
    </source>
</evidence>
<dbReference type="AlphaFoldDB" id="A0A263D8D1"/>
<keyword evidence="3" id="KW-0804">Transcription</keyword>
<keyword evidence="1" id="KW-0805">Transcription regulation</keyword>
<dbReference type="SUPFAM" id="SSF46785">
    <property type="entry name" value="Winged helix' DNA-binding domain"/>
    <property type="match status" value="1"/>
</dbReference>
<accession>A0A263D8D1</accession>
<dbReference type="OrthoDB" id="3237509at2"/>
<dbReference type="RefSeq" id="WP_094860546.1">
    <property type="nucleotide sequence ID" value="NZ_NKYE01000001.1"/>
</dbReference>
<dbReference type="EMBL" id="NKYE01000001">
    <property type="protein sequence ID" value="OZM74762.1"/>
    <property type="molecule type" value="Genomic_DNA"/>
</dbReference>
<dbReference type="PANTHER" id="PTHR33164">
    <property type="entry name" value="TRANSCRIPTIONAL REGULATOR, MARR FAMILY"/>
    <property type="match status" value="1"/>
</dbReference>
<keyword evidence="2" id="KW-0238">DNA-binding</keyword>
<proteinExistence type="predicted"/>
<evidence type="ECO:0000313" key="5">
    <source>
        <dbReference type="EMBL" id="OZM74762.1"/>
    </source>
</evidence>
<dbReference type="InterPro" id="IPR036390">
    <property type="entry name" value="WH_DNA-bd_sf"/>
</dbReference>
<dbReference type="PANTHER" id="PTHR33164:SF106">
    <property type="entry name" value="TRANSCRIPTIONAL REGULATORY PROTEIN"/>
    <property type="match status" value="1"/>
</dbReference>
<dbReference type="GO" id="GO:0003677">
    <property type="term" value="F:DNA binding"/>
    <property type="evidence" value="ECO:0007669"/>
    <property type="project" value="UniProtKB-KW"/>
</dbReference>
<name>A0A263D8D1_9PSEU</name>
<dbReference type="InterPro" id="IPR000835">
    <property type="entry name" value="HTH_MarR-typ"/>
</dbReference>
<comment type="caution">
    <text evidence="5">The sequence shown here is derived from an EMBL/GenBank/DDBJ whole genome shotgun (WGS) entry which is preliminary data.</text>
</comment>
<keyword evidence="6" id="KW-1185">Reference proteome</keyword>
<protein>
    <submittedName>
        <fullName evidence="5">MarR family transcriptional regulator</fullName>
    </submittedName>
</protein>
<dbReference type="GO" id="GO:0006950">
    <property type="term" value="P:response to stress"/>
    <property type="evidence" value="ECO:0007669"/>
    <property type="project" value="TreeGrafter"/>
</dbReference>
<organism evidence="5 6">
    <name type="scientific">Amycolatopsis antarctica</name>
    <dbReference type="NCBI Taxonomy" id="1854586"/>
    <lineage>
        <taxon>Bacteria</taxon>
        <taxon>Bacillati</taxon>
        <taxon>Actinomycetota</taxon>
        <taxon>Actinomycetes</taxon>
        <taxon>Pseudonocardiales</taxon>
        <taxon>Pseudonocardiaceae</taxon>
        <taxon>Amycolatopsis</taxon>
    </lineage>
</organism>
<dbReference type="InParanoid" id="A0A263D8D1"/>
<dbReference type="Proteomes" id="UP000242444">
    <property type="component" value="Unassembled WGS sequence"/>
</dbReference>
<dbReference type="InterPro" id="IPR036388">
    <property type="entry name" value="WH-like_DNA-bd_sf"/>
</dbReference>
<evidence type="ECO:0000313" key="6">
    <source>
        <dbReference type="Proteomes" id="UP000242444"/>
    </source>
</evidence>
<sequence>MSDREKLLRLLNRYAEESHGIAEAFAARERLHPTDLQALLMVIEAGRSGTAITPAELAARLGRSSGSVSTAVDRLERAGHLRRERDTADRRRVHLYRSDSGAGVAGQYFAGLAARAGTVLDTFDETELATIERFLTSIVAAMGEHREQA</sequence>
<dbReference type="SMART" id="SM00347">
    <property type="entry name" value="HTH_MARR"/>
    <property type="match status" value="1"/>
</dbReference>
<reference evidence="5 6" key="1">
    <citation type="submission" date="2017-07" db="EMBL/GenBank/DDBJ databases">
        <title>Amycolatopsis antarcticus sp. nov., isolated from the surface of an Antarcticus brown macroalga.</title>
        <authorList>
            <person name="Wang J."/>
            <person name="Leiva S."/>
            <person name="Huang J."/>
            <person name="Huang Y."/>
        </authorList>
    </citation>
    <scope>NUCLEOTIDE SEQUENCE [LARGE SCALE GENOMIC DNA]</scope>
    <source>
        <strain evidence="5 6">AU-G6</strain>
    </source>
</reference>
<gene>
    <name evidence="5" type="ORF">CFN78_00565</name>
</gene>
<dbReference type="Pfam" id="PF12802">
    <property type="entry name" value="MarR_2"/>
    <property type="match status" value="1"/>
</dbReference>
<dbReference type="InterPro" id="IPR039422">
    <property type="entry name" value="MarR/SlyA-like"/>
</dbReference>
<dbReference type="PROSITE" id="PS50995">
    <property type="entry name" value="HTH_MARR_2"/>
    <property type="match status" value="1"/>
</dbReference>
<evidence type="ECO:0000259" key="4">
    <source>
        <dbReference type="PROSITE" id="PS50995"/>
    </source>
</evidence>
<evidence type="ECO:0000256" key="1">
    <source>
        <dbReference type="ARBA" id="ARBA00023015"/>
    </source>
</evidence>
<dbReference type="PRINTS" id="PR00598">
    <property type="entry name" value="HTHMARR"/>
</dbReference>
<dbReference type="InterPro" id="IPR023187">
    <property type="entry name" value="Tscrpt_reg_MarR-type_CS"/>
</dbReference>
<dbReference type="Gene3D" id="1.10.10.10">
    <property type="entry name" value="Winged helix-like DNA-binding domain superfamily/Winged helix DNA-binding domain"/>
    <property type="match status" value="1"/>
</dbReference>
<dbReference type="GO" id="GO:0003700">
    <property type="term" value="F:DNA-binding transcription factor activity"/>
    <property type="evidence" value="ECO:0007669"/>
    <property type="project" value="InterPro"/>
</dbReference>